<dbReference type="InParanoid" id="Q97V41"/>
<dbReference type="KEGG" id="sso:SSO2791"/>
<gene>
    <name evidence="1" type="ordered locus">SSO2791</name>
</gene>
<evidence type="ECO:0000313" key="2">
    <source>
        <dbReference type="Proteomes" id="UP000001974"/>
    </source>
</evidence>
<dbReference type="EMBL" id="AE006641">
    <property type="protein sequence ID" value="AAK42904.1"/>
    <property type="molecule type" value="Genomic_DNA"/>
</dbReference>
<protein>
    <recommendedName>
        <fullName evidence="3">HAD family hydrolase</fullName>
    </recommendedName>
</protein>
<sequence length="194" mass="22283">MGKMIPYVIDLDAIFDLSSIEIYRLLTSSLSNVRYYPPKDLLKTVINDFDISKFKPFPDSQYLEELNYRARIYVITNLPKIEAKLLLVRYNLDAFIQDVISPEDINRYFPSKEVLVLISRKTNSPLGSITFITPHIDYAILTSNLGMRTILIRNSISLPRDIRVEIRKSLVELAEITAQHKIDSEAGDSALRCQ</sequence>
<dbReference type="Gene3D" id="3.40.50.1000">
    <property type="entry name" value="HAD superfamily/HAD-like"/>
    <property type="match status" value="1"/>
</dbReference>
<organism evidence="1 2">
    <name type="scientific">Saccharolobus solfataricus (strain ATCC 35092 / DSM 1617 / JCM 11322 / P2)</name>
    <name type="common">Sulfolobus solfataricus</name>
    <dbReference type="NCBI Taxonomy" id="273057"/>
    <lineage>
        <taxon>Archaea</taxon>
        <taxon>Thermoproteota</taxon>
        <taxon>Thermoprotei</taxon>
        <taxon>Sulfolobales</taxon>
        <taxon>Sulfolobaceae</taxon>
        <taxon>Saccharolobus</taxon>
    </lineage>
</organism>
<dbReference type="PIR" id="A99456">
    <property type="entry name" value="A99456"/>
</dbReference>
<dbReference type="SUPFAM" id="SSF56784">
    <property type="entry name" value="HAD-like"/>
    <property type="match status" value="1"/>
</dbReference>
<dbReference type="EnsemblBacteria" id="AAK42904">
    <property type="protein sequence ID" value="AAK42904"/>
    <property type="gene ID" value="SSO2791"/>
</dbReference>
<reference evidence="2" key="1">
    <citation type="journal article" date="2001" name="Proc. Natl. Acad. Sci. U.S.A.">
        <title>The complete genome of the crenarchaeon Sulfolobus solfataricus P2.</title>
        <authorList>
            <person name="She Q."/>
            <person name="Singh R.K."/>
            <person name="Confalonieri F."/>
            <person name="Zivanovic Y."/>
            <person name="Allard G."/>
            <person name="Awayez M.J."/>
            <person name="Chan-Weiher C.C.-Y."/>
            <person name="Clausen I.G."/>
            <person name="Curtis B.A."/>
            <person name="De Moors A."/>
            <person name="Erauso G."/>
            <person name="Fletcher C."/>
            <person name="Gordon P.M.K."/>
            <person name="Heikamp-de Jong I."/>
            <person name="Jeffries A.C."/>
            <person name="Kozera C.J."/>
            <person name="Medina N."/>
            <person name="Peng X."/>
            <person name="Thi-Ngoc H.P."/>
            <person name="Redder P."/>
            <person name="Schenk M.E."/>
            <person name="Theriault C."/>
            <person name="Tolstrup N."/>
            <person name="Charlebois R.L."/>
            <person name="Doolittle W.F."/>
            <person name="Duguet M."/>
            <person name="Gaasterland T."/>
            <person name="Garrett R.A."/>
            <person name="Ragan M.A."/>
            <person name="Sensen C.W."/>
            <person name="Van der Oost J."/>
        </authorList>
    </citation>
    <scope>NUCLEOTIDE SEQUENCE [LARGE SCALE GENOMIC DNA]</scope>
    <source>
        <strain evidence="2">ATCC 35092 / DSM 1617 / JCM 11322 / P2</strain>
    </source>
</reference>
<dbReference type="eggNOG" id="arCOG06026">
    <property type="taxonomic scope" value="Archaea"/>
</dbReference>
<evidence type="ECO:0008006" key="3">
    <source>
        <dbReference type="Google" id="ProtNLM"/>
    </source>
</evidence>
<keyword evidence="2" id="KW-1185">Reference proteome</keyword>
<dbReference type="Proteomes" id="UP000001974">
    <property type="component" value="Chromosome"/>
</dbReference>
<accession>Q97V41</accession>
<dbReference type="PATRIC" id="fig|273057.12.peg.2877"/>
<name>Q97V41_SACS2</name>
<dbReference type="SMR" id="Q97V41"/>
<dbReference type="InterPro" id="IPR036412">
    <property type="entry name" value="HAD-like_sf"/>
</dbReference>
<dbReference type="PaxDb" id="273057-SSO2791"/>
<dbReference type="AlphaFoldDB" id="Q97V41"/>
<dbReference type="STRING" id="273057.SSO2791"/>
<proteinExistence type="predicted"/>
<dbReference type="InterPro" id="IPR023214">
    <property type="entry name" value="HAD_sf"/>
</dbReference>
<dbReference type="HOGENOM" id="CLU_1425144_0_0_2"/>
<evidence type="ECO:0000313" key="1">
    <source>
        <dbReference type="EMBL" id="AAK42904.1"/>
    </source>
</evidence>